<evidence type="ECO:0000256" key="1">
    <source>
        <dbReference type="SAM" id="MobiDB-lite"/>
    </source>
</evidence>
<evidence type="ECO:0000313" key="2">
    <source>
        <dbReference type="EMBL" id="CAJ52891.1"/>
    </source>
</evidence>
<sequence length="115" mass="13008">MSTDVDGIDSEPTVDEFSMISDSDSTPDENSDRDSITISSQSHPIRDEDEAVSQSQQDSQASQLQTEHISKISDIHAEITQLNQLIEVQQRTLEMHSEILNQLVEDLRRYTDEDS</sequence>
<keyword evidence="3" id="KW-1185">Reference proteome</keyword>
<organism evidence="2 3">
    <name type="scientific">Haloquadratum walsbyi (strain DSM 16790 / HBSQ001)</name>
    <dbReference type="NCBI Taxonomy" id="362976"/>
    <lineage>
        <taxon>Archaea</taxon>
        <taxon>Methanobacteriati</taxon>
        <taxon>Methanobacteriota</taxon>
        <taxon>Stenosarchaea group</taxon>
        <taxon>Halobacteria</taxon>
        <taxon>Halobacteriales</taxon>
        <taxon>Haloferacaceae</taxon>
        <taxon>Haloquadratum</taxon>
    </lineage>
</organism>
<accession>Q18GK6</accession>
<feature type="region of interest" description="Disordered" evidence="1">
    <location>
        <begin position="1"/>
        <end position="67"/>
    </location>
</feature>
<feature type="compositionally biased region" description="Low complexity" evidence="1">
    <location>
        <begin position="53"/>
        <end position="65"/>
    </location>
</feature>
<gene>
    <name evidence="2" type="ordered locus">HQ_2784A</name>
</gene>
<dbReference type="GeneID" id="4193126"/>
<dbReference type="Proteomes" id="UP000001975">
    <property type="component" value="Chromosome"/>
</dbReference>
<protein>
    <submittedName>
        <fullName evidence="2">Uncharacterized protein</fullName>
    </submittedName>
</protein>
<dbReference type="AlphaFoldDB" id="Q18GK6"/>
<dbReference type="EMBL" id="AM180088">
    <property type="protein sequence ID" value="CAJ52891.1"/>
    <property type="molecule type" value="Genomic_DNA"/>
</dbReference>
<feature type="compositionally biased region" description="Acidic residues" evidence="1">
    <location>
        <begin position="1"/>
        <end position="14"/>
    </location>
</feature>
<proteinExistence type="predicted"/>
<reference evidence="2 3" key="1">
    <citation type="journal article" date="2006" name="BMC Genomics">
        <title>The genome of the square archaeon Haloquadratum walsbyi: life at the limits of water activity.</title>
        <authorList>
            <person name="Bolhuis H.H."/>
            <person name="Palm P.P."/>
            <person name="Wende A.W."/>
            <person name="Falb M.M."/>
            <person name="Rampp M.M."/>
            <person name="Rodriguez-Valera F.F."/>
            <person name="Pfeiffer F.F."/>
            <person name="Oesterhelt D.D."/>
        </authorList>
    </citation>
    <scope>NUCLEOTIDE SEQUENCE [LARGE SCALE GENOMIC DNA]</scope>
    <source>
        <strain evidence="3">DSM 16790 / HBSQ001</strain>
    </source>
</reference>
<dbReference type="KEGG" id="hwa:HQ_2784A"/>
<evidence type="ECO:0000313" key="3">
    <source>
        <dbReference type="Proteomes" id="UP000001975"/>
    </source>
</evidence>
<dbReference type="HOGENOM" id="CLU_2190993_0_0_2"/>
<name>Q18GK6_HALWD</name>
<dbReference type="RefSeq" id="WP_011572005.1">
    <property type="nucleotide sequence ID" value="NC_008212.1"/>
</dbReference>